<dbReference type="EnsemblPlants" id="Kaladp0084s0002.1.v1.1">
    <property type="protein sequence ID" value="Kaladp0084s0002.1.v1.1"/>
    <property type="gene ID" value="Kaladp0084s0002.v1.1"/>
</dbReference>
<evidence type="ECO:0000313" key="6">
    <source>
        <dbReference type="Proteomes" id="UP000594263"/>
    </source>
</evidence>
<keyword evidence="6" id="KW-1185">Reference proteome</keyword>
<dbReference type="GO" id="GO:0003723">
    <property type="term" value="F:RNA binding"/>
    <property type="evidence" value="ECO:0007669"/>
    <property type="project" value="UniProtKB-UniRule"/>
</dbReference>
<dbReference type="Proteomes" id="UP000594263">
    <property type="component" value="Unplaced"/>
</dbReference>
<feature type="region of interest" description="Disordered" evidence="3">
    <location>
        <begin position="71"/>
        <end position="95"/>
    </location>
</feature>
<proteinExistence type="predicted"/>
<keyword evidence="1 2" id="KW-0694">RNA-binding</keyword>
<dbReference type="InterPro" id="IPR006630">
    <property type="entry name" value="La_HTH"/>
</dbReference>
<dbReference type="AlphaFoldDB" id="A0A7N0UUR7"/>
<evidence type="ECO:0000256" key="2">
    <source>
        <dbReference type="PROSITE-ProRule" id="PRU00332"/>
    </source>
</evidence>
<organism evidence="5 6">
    <name type="scientific">Kalanchoe fedtschenkoi</name>
    <name type="common">Lavender scallops</name>
    <name type="synonym">South American air plant</name>
    <dbReference type="NCBI Taxonomy" id="63787"/>
    <lineage>
        <taxon>Eukaryota</taxon>
        <taxon>Viridiplantae</taxon>
        <taxon>Streptophyta</taxon>
        <taxon>Embryophyta</taxon>
        <taxon>Tracheophyta</taxon>
        <taxon>Spermatophyta</taxon>
        <taxon>Magnoliopsida</taxon>
        <taxon>eudicotyledons</taxon>
        <taxon>Gunneridae</taxon>
        <taxon>Pentapetalae</taxon>
        <taxon>Saxifragales</taxon>
        <taxon>Crassulaceae</taxon>
        <taxon>Kalanchoe</taxon>
    </lineage>
</organism>
<feature type="domain" description="HTH La-type RNA-binding" evidence="4">
    <location>
        <begin position="1"/>
        <end position="39"/>
    </location>
</feature>
<dbReference type="PROSITE" id="PS50961">
    <property type="entry name" value="HTH_LA"/>
    <property type="match status" value="1"/>
</dbReference>
<evidence type="ECO:0000313" key="5">
    <source>
        <dbReference type="EnsemblPlants" id="Kaladp0084s0002.1.v1.1"/>
    </source>
</evidence>
<name>A0A7N0UUR7_KALFE</name>
<dbReference type="Gramene" id="Kaladp0084s0002.1.v1.1">
    <property type="protein sequence ID" value="Kaladp0084s0002.1.v1.1"/>
    <property type="gene ID" value="Kaladp0084s0002.v1.1"/>
</dbReference>
<sequence>MKLTDNIAFIMEAIRASTVVEVKDDKVRRRNDWMKWLMPESLEVPSQSTYLDPGKSGDFAARIQKINIDGWSSDIPSTTPQSGDPPLQTPSHTDHAAENRCGKYTRTFNYHCTQFLKFYCVLR</sequence>
<evidence type="ECO:0000256" key="3">
    <source>
        <dbReference type="SAM" id="MobiDB-lite"/>
    </source>
</evidence>
<accession>A0A7N0UUR7</accession>
<evidence type="ECO:0000256" key="1">
    <source>
        <dbReference type="ARBA" id="ARBA00022884"/>
    </source>
</evidence>
<evidence type="ECO:0000259" key="4">
    <source>
        <dbReference type="PROSITE" id="PS50961"/>
    </source>
</evidence>
<protein>
    <recommendedName>
        <fullName evidence="4">HTH La-type RNA-binding domain-containing protein</fullName>
    </recommendedName>
</protein>
<reference evidence="5" key="1">
    <citation type="submission" date="2021-01" db="UniProtKB">
        <authorList>
            <consortium name="EnsemblPlants"/>
        </authorList>
    </citation>
    <scope>IDENTIFICATION</scope>
</reference>